<dbReference type="SMART" id="SM00448">
    <property type="entry name" value="REC"/>
    <property type="match status" value="1"/>
</dbReference>
<dbReference type="AlphaFoldDB" id="A0A897MZU1"/>
<feature type="domain" description="PAS" evidence="10">
    <location>
        <begin position="265"/>
        <end position="313"/>
    </location>
</feature>
<dbReference type="CDD" id="cd00075">
    <property type="entry name" value="HATPase"/>
    <property type="match status" value="1"/>
</dbReference>
<dbReference type="SMART" id="SM00388">
    <property type="entry name" value="HisKA"/>
    <property type="match status" value="1"/>
</dbReference>
<dbReference type="InterPro" id="IPR052162">
    <property type="entry name" value="Sensor_kinase/Photoreceptor"/>
</dbReference>
<dbReference type="InterPro" id="IPR001610">
    <property type="entry name" value="PAC"/>
</dbReference>
<evidence type="ECO:0000313" key="13">
    <source>
        <dbReference type="Proteomes" id="UP000663525"/>
    </source>
</evidence>
<dbReference type="Pfam" id="PF00072">
    <property type="entry name" value="Response_reg"/>
    <property type="match status" value="1"/>
</dbReference>
<accession>A0A897MZU1</accession>
<dbReference type="InterPro" id="IPR011006">
    <property type="entry name" value="CheY-like_superfamily"/>
</dbReference>
<dbReference type="InterPro" id="IPR036890">
    <property type="entry name" value="HATPase_C_sf"/>
</dbReference>
<evidence type="ECO:0000256" key="1">
    <source>
        <dbReference type="ARBA" id="ARBA00000085"/>
    </source>
</evidence>
<dbReference type="InterPro" id="IPR005467">
    <property type="entry name" value="His_kinase_dom"/>
</dbReference>
<evidence type="ECO:0000256" key="3">
    <source>
        <dbReference type="ARBA" id="ARBA00022553"/>
    </source>
</evidence>
<proteinExistence type="predicted"/>
<dbReference type="Gene3D" id="3.30.565.10">
    <property type="entry name" value="Histidine kinase-like ATPase, C-terminal domain"/>
    <property type="match status" value="1"/>
</dbReference>
<dbReference type="InterPro" id="IPR000700">
    <property type="entry name" value="PAS-assoc_C"/>
</dbReference>
<feature type="coiled-coil region" evidence="7">
    <location>
        <begin position="372"/>
        <end position="399"/>
    </location>
</feature>
<dbReference type="Pfam" id="PF02518">
    <property type="entry name" value="HATPase_c"/>
    <property type="match status" value="1"/>
</dbReference>
<dbReference type="InterPro" id="IPR013656">
    <property type="entry name" value="PAS_4"/>
</dbReference>
<reference evidence="12" key="1">
    <citation type="submission" date="2020-11" db="EMBL/GenBank/DDBJ databases">
        <title>Carbohydrate-dependent, anaerobic sulfur respiration: A novel catabolism in halophilic archaea.</title>
        <authorList>
            <person name="Sorokin D.Y."/>
            <person name="Messina E."/>
            <person name="Smedile F."/>
            <person name="La Cono V."/>
            <person name="Hallsworth J.E."/>
            <person name="Yakimov M.M."/>
        </authorList>
    </citation>
    <scope>NUCLEOTIDE SEQUENCE</scope>
    <source>
        <strain evidence="12">HSR12-1</strain>
    </source>
</reference>
<dbReference type="InterPro" id="IPR004358">
    <property type="entry name" value="Sig_transdc_His_kin-like_C"/>
</dbReference>
<dbReference type="SUPFAM" id="SSF55785">
    <property type="entry name" value="PYP-like sensor domain (PAS domain)"/>
    <property type="match status" value="3"/>
</dbReference>
<dbReference type="InterPro" id="IPR001789">
    <property type="entry name" value="Sig_transdc_resp-reg_receiver"/>
</dbReference>
<dbReference type="Pfam" id="PF08447">
    <property type="entry name" value="PAS_3"/>
    <property type="match status" value="1"/>
</dbReference>
<comment type="caution">
    <text evidence="6">Lacks conserved residue(s) required for the propagation of feature annotation.</text>
</comment>
<feature type="domain" description="Response regulatory" evidence="9">
    <location>
        <begin position="8"/>
        <end position="124"/>
    </location>
</feature>
<evidence type="ECO:0000256" key="6">
    <source>
        <dbReference type="PROSITE-ProRule" id="PRU00169"/>
    </source>
</evidence>
<dbReference type="SUPFAM" id="SSF55874">
    <property type="entry name" value="ATPase domain of HSP90 chaperone/DNA topoisomerase II/histidine kinase"/>
    <property type="match status" value="1"/>
</dbReference>
<dbReference type="InterPro" id="IPR000014">
    <property type="entry name" value="PAS"/>
</dbReference>
<dbReference type="CDD" id="cd00082">
    <property type="entry name" value="HisKA"/>
    <property type="match status" value="1"/>
</dbReference>
<dbReference type="SMART" id="SM00091">
    <property type="entry name" value="PAS"/>
    <property type="match status" value="3"/>
</dbReference>
<dbReference type="RefSeq" id="WP_229114068.1">
    <property type="nucleotide sequence ID" value="NZ_CP064787.1"/>
</dbReference>
<keyword evidence="7" id="KW-0175">Coiled coil</keyword>
<dbReference type="Pfam" id="PF08448">
    <property type="entry name" value="PAS_4"/>
    <property type="match status" value="1"/>
</dbReference>
<evidence type="ECO:0000259" key="10">
    <source>
        <dbReference type="PROSITE" id="PS50112"/>
    </source>
</evidence>
<feature type="domain" description="PAC" evidence="11">
    <location>
        <begin position="465"/>
        <end position="518"/>
    </location>
</feature>
<dbReference type="InterPro" id="IPR013655">
    <property type="entry name" value="PAS_fold_3"/>
</dbReference>
<dbReference type="Gene3D" id="3.40.50.2300">
    <property type="match status" value="1"/>
</dbReference>
<dbReference type="Pfam" id="PF00512">
    <property type="entry name" value="HisKA"/>
    <property type="match status" value="1"/>
</dbReference>
<feature type="domain" description="Histidine kinase" evidence="8">
    <location>
        <begin position="529"/>
        <end position="740"/>
    </location>
</feature>
<dbReference type="PROSITE" id="PS50113">
    <property type="entry name" value="PAC"/>
    <property type="match status" value="2"/>
</dbReference>
<sequence>MGSARPIRVLYVDDDPHLGALVGLFLEREADDLRAQTAASVGEAQSALAEHAFDCVVSAGELPDRSGVEFFESVRDDYPHLPFLLFLDRPDETAMREAIDAGVTDYVRKGIGPGQYAVLADRIVNAVQRHRATRRLRKAEKRYRSLFTETNEGVALLELVTDDAGEPTDFRILDVNDQYASILDLDRADIVGKRGSEVYGTAASAYLDRYAEVVRTGEPIEFETYYPPLKKSLRVAAFSPTDGQFATALSDITEQKRAEERIRESQRTYENIFQGISEIAFVHETGGEIIAANEAARERLGYSEESLIGMSPLETDAVDISDAGVRERLETVREQGHVTFETSLDAKTGESVPVEISSSRIEYFGMPAVLSIARDISERKEQERQLHTLNERFELALEAGQFGVWDWNVETDQVTYDQRWAEMLGYSLAEIEPHLSAWEDRVHPDDLPDAKASLQAHFDGETDYYETEHRMQAKSGDWIWIRDIGKVFERDESGDPARMVGVHQDITDRKRRRQELRRQNERLDEFASLVSHDLRNPLQVADGRIELAAQDCDSDHLDSAMAAVERSQNLIDDLLSLAREGERVTDMEPVELPPLAEDCWQHVETADATLSIEADHSIRADERRLKRLFENLFRNAVEHGSLTSDPGARQDALERGGSDVTVRVGPLDERNGFYVADDGTGIDPDERTEIFESGYSTSRDGTGFGLAIVEEIAQAHGWHVSVTDSESGGARFEISGVATVE</sequence>
<dbReference type="PROSITE" id="PS50109">
    <property type="entry name" value="HIS_KIN"/>
    <property type="match status" value="1"/>
</dbReference>
<dbReference type="Proteomes" id="UP000663525">
    <property type="component" value="Chromosome"/>
</dbReference>
<protein>
    <recommendedName>
        <fullName evidence="2">histidine kinase</fullName>
        <ecNumber evidence="2">2.7.13.3</ecNumber>
    </recommendedName>
</protein>
<dbReference type="SUPFAM" id="SSF52172">
    <property type="entry name" value="CheY-like"/>
    <property type="match status" value="1"/>
</dbReference>
<evidence type="ECO:0000259" key="8">
    <source>
        <dbReference type="PROSITE" id="PS50109"/>
    </source>
</evidence>
<dbReference type="PROSITE" id="PS50112">
    <property type="entry name" value="PAS"/>
    <property type="match status" value="1"/>
</dbReference>
<organism evidence="12 13">
    <name type="scientific">Halapricum desulfuricans</name>
    <dbReference type="NCBI Taxonomy" id="2841257"/>
    <lineage>
        <taxon>Archaea</taxon>
        <taxon>Methanobacteriati</taxon>
        <taxon>Methanobacteriota</taxon>
        <taxon>Stenosarchaea group</taxon>
        <taxon>Halobacteria</taxon>
        <taxon>Halobacteriales</taxon>
        <taxon>Haloarculaceae</taxon>
        <taxon>Halapricum</taxon>
    </lineage>
</organism>
<dbReference type="CDD" id="cd00130">
    <property type="entry name" value="PAS"/>
    <property type="match status" value="2"/>
</dbReference>
<dbReference type="PANTHER" id="PTHR43304:SF1">
    <property type="entry name" value="PAC DOMAIN-CONTAINING PROTEIN"/>
    <property type="match status" value="1"/>
</dbReference>
<dbReference type="NCBIfam" id="TIGR00229">
    <property type="entry name" value="sensory_box"/>
    <property type="match status" value="2"/>
</dbReference>
<keyword evidence="5 12" id="KW-0418">Kinase</keyword>
<evidence type="ECO:0000259" key="9">
    <source>
        <dbReference type="PROSITE" id="PS50110"/>
    </source>
</evidence>
<dbReference type="InterPro" id="IPR003661">
    <property type="entry name" value="HisK_dim/P_dom"/>
</dbReference>
<gene>
    <name evidence="12" type="ORF">HSR121_0255</name>
</gene>
<dbReference type="EMBL" id="CP064787">
    <property type="protein sequence ID" value="QSG04613.1"/>
    <property type="molecule type" value="Genomic_DNA"/>
</dbReference>
<dbReference type="GO" id="GO:0000155">
    <property type="term" value="F:phosphorelay sensor kinase activity"/>
    <property type="evidence" value="ECO:0007669"/>
    <property type="project" value="InterPro"/>
</dbReference>
<dbReference type="EC" id="2.7.13.3" evidence="2"/>
<dbReference type="InterPro" id="IPR036097">
    <property type="entry name" value="HisK_dim/P_sf"/>
</dbReference>
<dbReference type="InterPro" id="IPR035965">
    <property type="entry name" value="PAS-like_dom_sf"/>
</dbReference>
<dbReference type="InterPro" id="IPR003594">
    <property type="entry name" value="HATPase_dom"/>
</dbReference>
<dbReference type="SMART" id="SM00086">
    <property type="entry name" value="PAC"/>
    <property type="match status" value="2"/>
</dbReference>
<dbReference type="GeneID" id="68853911"/>
<evidence type="ECO:0000256" key="2">
    <source>
        <dbReference type="ARBA" id="ARBA00012438"/>
    </source>
</evidence>
<evidence type="ECO:0000313" key="12">
    <source>
        <dbReference type="EMBL" id="QSG04613.1"/>
    </source>
</evidence>
<evidence type="ECO:0000256" key="4">
    <source>
        <dbReference type="ARBA" id="ARBA00022679"/>
    </source>
</evidence>
<keyword evidence="4" id="KW-0808">Transferase</keyword>
<keyword evidence="3" id="KW-0597">Phosphoprotein</keyword>
<evidence type="ECO:0000259" key="11">
    <source>
        <dbReference type="PROSITE" id="PS50113"/>
    </source>
</evidence>
<dbReference type="Gene3D" id="1.10.287.130">
    <property type="match status" value="1"/>
</dbReference>
<dbReference type="PRINTS" id="PR00344">
    <property type="entry name" value="BCTRLSENSOR"/>
</dbReference>
<dbReference type="Gene3D" id="3.30.450.20">
    <property type="entry name" value="PAS domain"/>
    <property type="match status" value="3"/>
</dbReference>
<dbReference type="SMART" id="SM00387">
    <property type="entry name" value="HATPase_c"/>
    <property type="match status" value="1"/>
</dbReference>
<name>A0A897MZU1_9EURY</name>
<dbReference type="PANTHER" id="PTHR43304">
    <property type="entry name" value="PHYTOCHROME-LIKE PROTEIN CPH1"/>
    <property type="match status" value="1"/>
</dbReference>
<evidence type="ECO:0000256" key="7">
    <source>
        <dbReference type="SAM" id="Coils"/>
    </source>
</evidence>
<comment type="catalytic activity">
    <reaction evidence="1">
        <text>ATP + protein L-histidine = ADP + protein N-phospho-L-histidine.</text>
        <dbReference type="EC" id="2.7.13.3"/>
    </reaction>
</comment>
<dbReference type="PROSITE" id="PS50110">
    <property type="entry name" value="RESPONSE_REGULATORY"/>
    <property type="match status" value="1"/>
</dbReference>
<dbReference type="Pfam" id="PF13426">
    <property type="entry name" value="PAS_9"/>
    <property type="match status" value="1"/>
</dbReference>
<feature type="domain" description="PAC" evidence="11">
    <location>
        <begin position="338"/>
        <end position="388"/>
    </location>
</feature>
<dbReference type="SUPFAM" id="SSF47384">
    <property type="entry name" value="Homodimeric domain of signal transducing histidine kinase"/>
    <property type="match status" value="1"/>
</dbReference>
<dbReference type="CDD" id="cd00156">
    <property type="entry name" value="REC"/>
    <property type="match status" value="1"/>
</dbReference>
<evidence type="ECO:0000256" key="5">
    <source>
        <dbReference type="ARBA" id="ARBA00022777"/>
    </source>
</evidence>